<evidence type="ECO:0000313" key="6">
    <source>
        <dbReference type="EMBL" id="CAA7602595.1"/>
    </source>
</evidence>
<dbReference type="InterPro" id="IPR006657">
    <property type="entry name" value="MoPterin_dinucl-bd_dom"/>
</dbReference>
<dbReference type="Proteomes" id="UP001071230">
    <property type="component" value="Unassembled WGS sequence"/>
</dbReference>
<keyword evidence="4" id="KW-0411">Iron-sulfur</keyword>
<dbReference type="InterPro" id="IPR006963">
    <property type="entry name" value="Mopterin_OxRdtase_4Fe-4S_dom"/>
</dbReference>
<keyword evidence="8" id="KW-1185">Reference proteome</keyword>
<dbReference type="Gene3D" id="3.40.50.740">
    <property type="match status" value="1"/>
</dbReference>
<dbReference type="Gene3D" id="2.20.25.90">
    <property type="entry name" value="ADC-like domains"/>
    <property type="match status" value="1"/>
</dbReference>
<dbReference type="EMBL" id="LR746496">
    <property type="protein sequence ID" value="CAA7602595.1"/>
    <property type="molecule type" value="Genomic_DNA"/>
</dbReference>
<dbReference type="Pfam" id="PF01568">
    <property type="entry name" value="Molydop_binding"/>
    <property type="match status" value="1"/>
</dbReference>
<evidence type="ECO:0000313" key="8">
    <source>
        <dbReference type="Proteomes" id="UP001071230"/>
    </source>
</evidence>
<evidence type="ECO:0000256" key="3">
    <source>
        <dbReference type="ARBA" id="ARBA00023004"/>
    </source>
</evidence>
<dbReference type="Gene3D" id="2.40.40.20">
    <property type="match status" value="1"/>
</dbReference>
<dbReference type="Gene3D" id="3.40.228.10">
    <property type="entry name" value="Dimethylsulfoxide Reductase, domain 2"/>
    <property type="match status" value="1"/>
</dbReference>
<keyword evidence="3" id="KW-0408">Iron</keyword>
<reference evidence="7" key="1">
    <citation type="submission" date="2014-11" db="EMBL/GenBank/DDBJ databases">
        <authorList>
            <person name="Hornung B.V."/>
        </authorList>
    </citation>
    <scope>NUCLEOTIDE SEQUENCE</scope>
    <source>
        <strain evidence="7">INE</strain>
    </source>
</reference>
<evidence type="ECO:0000256" key="4">
    <source>
        <dbReference type="ARBA" id="ARBA00023014"/>
    </source>
</evidence>
<evidence type="ECO:0000313" key="7">
    <source>
        <dbReference type="EMBL" id="CEJ07258.1"/>
    </source>
</evidence>
<dbReference type="CDD" id="cd02766">
    <property type="entry name" value="MopB_3"/>
    <property type="match status" value="1"/>
</dbReference>
<keyword evidence="2" id="KW-0479">Metal-binding</keyword>
<dbReference type="GO" id="GO:0016491">
    <property type="term" value="F:oxidoreductase activity"/>
    <property type="evidence" value="ECO:0007669"/>
    <property type="project" value="UniProtKB-KW"/>
</dbReference>
<name>A0A8S0Y3Z7_9FIRM</name>
<dbReference type="Pfam" id="PF00384">
    <property type="entry name" value="Molybdopterin"/>
    <property type="match status" value="1"/>
</dbReference>
<dbReference type="SUPFAM" id="SSF53706">
    <property type="entry name" value="Formate dehydrogenase/DMSO reductase, domains 1-3"/>
    <property type="match status" value="1"/>
</dbReference>
<dbReference type="GO" id="GO:0046872">
    <property type="term" value="F:metal ion binding"/>
    <property type="evidence" value="ECO:0007669"/>
    <property type="project" value="UniProtKB-KW"/>
</dbReference>
<dbReference type="EC" id="1.-.-.-" evidence="6"/>
<dbReference type="PROSITE" id="PS51669">
    <property type="entry name" value="4FE4S_MOW_BIS_MGD"/>
    <property type="match status" value="1"/>
</dbReference>
<reference evidence="6" key="2">
    <citation type="submission" date="2020-01" db="EMBL/GenBank/DDBJ databases">
        <authorList>
            <person name="Hornung B."/>
        </authorList>
    </citation>
    <scope>NUCLEOTIDE SEQUENCE</scope>
    <source>
        <strain evidence="6">PacBioINE</strain>
    </source>
</reference>
<keyword evidence="6" id="KW-0560">Oxidoreductase</keyword>
<dbReference type="KEGG" id="aacx:DEACI_3274"/>
<dbReference type="EMBL" id="CDGJ01000048">
    <property type="protein sequence ID" value="CEJ07258.1"/>
    <property type="molecule type" value="Genomic_DNA"/>
</dbReference>
<protein>
    <submittedName>
        <fullName evidence="6 7">Molybdopterin oxidoreductase</fullName>
        <ecNumber evidence="6">1.-.-.-</ecNumber>
    </submittedName>
</protein>
<comment type="similarity">
    <text evidence="1">Belongs to the prokaryotic molybdopterin-containing oxidoreductase family.</text>
</comment>
<dbReference type="GO" id="GO:0043546">
    <property type="term" value="F:molybdopterin cofactor binding"/>
    <property type="evidence" value="ECO:0007669"/>
    <property type="project" value="InterPro"/>
</dbReference>
<dbReference type="RefSeq" id="WP_240985938.1">
    <property type="nucleotide sequence ID" value="NZ_CDGJ01000048.1"/>
</dbReference>
<organism evidence="6">
    <name type="scientific">Acididesulfobacillus acetoxydans</name>
    <dbReference type="NCBI Taxonomy" id="1561005"/>
    <lineage>
        <taxon>Bacteria</taxon>
        <taxon>Bacillati</taxon>
        <taxon>Bacillota</taxon>
        <taxon>Clostridia</taxon>
        <taxon>Eubacteriales</taxon>
        <taxon>Peptococcaceae</taxon>
        <taxon>Acididesulfobacillus</taxon>
    </lineage>
</organism>
<dbReference type="GO" id="GO:0051536">
    <property type="term" value="F:iron-sulfur cluster binding"/>
    <property type="evidence" value="ECO:0007669"/>
    <property type="project" value="UniProtKB-KW"/>
</dbReference>
<evidence type="ECO:0000256" key="2">
    <source>
        <dbReference type="ARBA" id="ARBA00022723"/>
    </source>
</evidence>
<feature type="domain" description="4Fe-4S Mo/W bis-MGD-type" evidence="5">
    <location>
        <begin position="2"/>
        <end position="59"/>
    </location>
</feature>
<dbReference type="SUPFAM" id="SSF50692">
    <property type="entry name" value="ADC-like"/>
    <property type="match status" value="1"/>
</dbReference>
<dbReference type="PANTHER" id="PTHR43742:SF6">
    <property type="entry name" value="OXIDOREDUCTASE YYAE-RELATED"/>
    <property type="match status" value="1"/>
</dbReference>
<dbReference type="InterPro" id="IPR006656">
    <property type="entry name" value="Mopterin_OxRdtase"/>
</dbReference>
<dbReference type="PANTHER" id="PTHR43742">
    <property type="entry name" value="TRIMETHYLAMINE-N-OXIDE REDUCTASE"/>
    <property type="match status" value="1"/>
</dbReference>
<dbReference type="InterPro" id="IPR050612">
    <property type="entry name" value="Prok_Mopterin_Oxidored"/>
</dbReference>
<evidence type="ECO:0000259" key="5">
    <source>
        <dbReference type="PROSITE" id="PS51669"/>
    </source>
</evidence>
<dbReference type="Gene3D" id="3.30.2070.10">
    <property type="entry name" value="Formate dehydrogenase/DMSO reductase"/>
    <property type="match status" value="1"/>
</dbReference>
<dbReference type="InterPro" id="IPR009010">
    <property type="entry name" value="Asp_de-COase-like_dom_sf"/>
</dbReference>
<gene>
    <name evidence="7" type="ORF">DEACI_1719</name>
    <name evidence="6" type="ORF">DEACI_3274</name>
</gene>
<accession>A0A8S0Y3Z7</accession>
<proteinExistence type="inferred from homology"/>
<dbReference type="SMART" id="SM00926">
    <property type="entry name" value="Molybdop_Fe4S4"/>
    <property type="match status" value="1"/>
</dbReference>
<dbReference type="AlphaFoldDB" id="A0A8S0Y3Z7"/>
<evidence type="ECO:0000256" key="1">
    <source>
        <dbReference type="ARBA" id="ARBA00010312"/>
    </source>
</evidence>
<dbReference type="Proteomes" id="UP000836597">
    <property type="component" value="Chromosome"/>
</dbReference>
<sequence length="692" mass="76378">MAESFINVCPRDCFSSCRLKTTVDKGKIISLTGDPKDPYTHGALCAKGYTYRRSQDDPERILYPLKQEGKGSGRWRRLSWDEALGEIAERLARIKREEKTLLSVALDKYLGSTGLLNGTVDAFFRSLGPVTTIIGSPCEPAGVDALLLSYGACRKPDPEDMAKARLIFIWGANPAWTASQQMRYVYEARSRGAVLVVIDPQFSATAARGDLYVEVRPGGDGYLALGMAKVLWEEGLTDEKFLREASWGWEAYKEYVESLHWPDITEESGVSEPDIRDLARLFAGHKPATLWLGIGAQHHPSAGQSFRAIDALAALTGNIGIPGGNVHYALPAAAAEAGTFPALVFQTEVERGLRAEDGKNASRCIPTGRYRELAELDPALRFLWVAGRNPVAQNPESARVRDVLKQMETVVVVEQKMTATAALADYLLPAADFLEYEDVIVSTWHYGVALNQKALEPAGESRPDFWIVRELARKLNALSPGFSTFPIDLEAEDWLDRALKPYYSGWGMKHYRELAERPARLSLPAVPWRDRRFLTPSGKYEFYSQRAERLGVSPLPIPERRGKRSSVYPLQMLSVRSFAALNSQFGQLFHLLTGEGPKLLVHPDTARAKGIEDGGGACVYNDLGEICLPALYTRSVSPDLVVTFLGSQDGKEKGLNVLLNLRESDLGVLSSGAKGLSFQSCYVNLVRCVERG</sequence>
<dbReference type="Pfam" id="PF04879">
    <property type="entry name" value="Molybdop_Fe4S4"/>
    <property type="match status" value="1"/>
</dbReference>